<sequence length="164" mass="17736">MKAVFLLAIVAVVAVLVPETEANFFRNLGRRVKSGVETVGRGVRTGVRTVGRGVRTGVRTVGRGVRTLGRGVTSFGRGLRRGLNSGRVDQRRGKRSASALTPDTVNALDKVSTFNLGLPVIMERFNVSDENKNAFLDGQEVLVFLGMIESLMGVNDQPQEPVIQ</sequence>
<organism evidence="2 3">
    <name type="scientific">Littorina saxatilis</name>
    <dbReference type="NCBI Taxonomy" id="31220"/>
    <lineage>
        <taxon>Eukaryota</taxon>
        <taxon>Metazoa</taxon>
        <taxon>Spiralia</taxon>
        <taxon>Lophotrochozoa</taxon>
        <taxon>Mollusca</taxon>
        <taxon>Gastropoda</taxon>
        <taxon>Caenogastropoda</taxon>
        <taxon>Littorinimorpha</taxon>
        <taxon>Littorinoidea</taxon>
        <taxon>Littorinidae</taxon>
        <taxon>Littorina</taxon>
    </lineage>
</organism>
<protein>
    <submittedName>
        <fullName evidence="2">Uncharacterized protein</fullName>
    </submittedName>
</protein>
<accession>A0AAN9B529</accession>
<dbReference type="Proteomes" id="UP001374579">
    <property type="component" value="Unassembled WGS sequence"/>
</dbReference>
<evidence type="ECO:0000313" key="2">
    <source>
        <dbReference type="EMBL" id="KAK7098736.1"/>
    </source>
</evidence>
<name>A0AAN9B529_9CAEN</name>
<keyword evidence="1" id="KW-0732">Signal</keyword>
<feature type="chain" id="PRO_5042961432" evidence="1">
    <location>
        <begin position="23"/>
        <end position="164"/>
    </location>
</feature>
<dbReference type="EMBL" id="JBAMIC010000012">
    <property type="protein sequence ID" value="KAK7098736.1"/>
    <property type="molecule type" value="Genomic_DNA"/>
</dbReference>
<evidence type="ECO:0000256" key="1">
    <source>
        <dbReference type="SAM" id="SignalP"/>
    </source>
</evidence>
<proteinExistence type="predicted"/>
<keyword evidence="3" id="KW-1185">Reference proteome</keyword>
<comment type="caution">
    <text evidence="2">The sequence shown here is derived from an EMBL/GenBank/DDBJ whole genome shotgun (WGS) entry which is preliminary data.</text>
</comment>
<evidence type="ECO:0000313" key="3">
    <source>
        <dbReference type="Proteomes" id="UP001374579"/>
    </source>
</evidence>
<reference evidence="2 3" key="1">
    <citation type="submission" date="2024-02" db="EMBL/GenBank/DDBJ databases">
        <title>Chromosome-scale genome assembly of the rough periwinkle Littorina saxatilis.</title>
        <authorList>
            <person name="De Jode A."/>
            <person name="Faria R."/>
            <person name="Formenti G."/>
            <person name="Sims Y."/>
            <person name="Smith T.P."/>
            <person name="Tracey A."/>
            <person name="Wood J.M.D."/>
            <person name="Zagrodzka Z.B."/>
            <person name="Johannesson K."/>
            <person name="Butlin R.K."/>
            <person name="Leder E.H."/>
        </authorList>
    </citation>
    <scope>NUCLEOTIDE SEQUENCE [LARGE SCALE GENOMIC DNA]</scope>
    <source>
        <strain evidence="2">Snail1</strain>
        <tissue evidence="2">Muscle</tissue>
    </source>
</reference>
<feature type="signal peptide" evidence="1">
    <location>
        <begin position="1"/>
        <end position="22"/>
    </location>
</feature>
<gene>
    <name evidence="2" type="ORF">V1264_002972</name>
</gene>
<dbReference type="AlphaFoldDB" id="A0AAN9B529"/>